<comment type="subcellular location">
    <subcellularLocation>
        <location evidence="9">Cell membrane</location>
        <topology evidence="9">Single-pass membrane protein</topology>
    </subcellularLocation>
    <subcellularLocation>
        <location evidence="1">Membrane</location>
    </subcellularLocation>
</comment>
<dbReference type="NCBIfam" id="TIGR00964">
    <property type="entry name" value="secE_bact"/>
    <property type="match status" value="1"/>
</dbReference>
<dbReference type="Proteomes" id="UP000574769">
    <property type="component" value="Unassembled WGS sequence"/>
</dbReference>
<evidence type="ECO:0000256" key="6">
    <source>
        <dbReference type="ARBA" id="ARBA00022989"/>
    </source>
</evidence>
<keyword evidence="11" id="KW-1185">Reference proteome</keyword>
<dbReference type="EMBL" id="JACHNY010000005">
    <property type="protein sequence ID" value="MBB4618563.1"/>
    <property type="molecule type" value="Genomic_DNA"/>
</dbReference>
<dbReference type="GO" id="GO:0065002">
    <property type="term" value="P:intracellular protein transmembrane transport"/>
    <property type="evidence" value="ECO:0007669"/>
    <property type="project" value="UniProtKB-UniRule"/>
</dbReference>
<comment type="subunit">
    <text evidence="9">Component of the Sec protein translocase complex. Heterotrimer consisting of SecY, SecE and SecG subunits. The heterotrimers can form oligomers, although 1 heterotrimer is thought to be able to translocate proteins. Interacts with the ribosome. Interacts with SecDF, and other proteins may be involved. Interacts with SecA.</text>
</comment>
<comment type="similarity">
    <text evidence="9">Belongs to the SecE/SEC61-gamma family.</text>
</comment>
<dbReference type="GO" id="GO:0006605">
    <property type="term" value="P:protein targeting"/>
    <property type="evidence" value="ECO:0007669"/>
    <property type="project" value="UniProtKB-UniRule"/>
</dbReference>
<dbReference type="GO" id="GO:0009306">
    <property type="term" value="P:protein secretion"/>
    <property type="evidence" value="ECO:0007669"/>
    <property type="project" value="UniProtKB-UniRule"/>
</dbReference>
<dbReference type="GO" id="GO:0005886">
    <property type="term" value="C:plasma membrane"/>
    <property type="evidence" value="ECO:0007669"/>
    <property type="project" value="UniProtKB-SubCell"/>
</dbReference>
<evidence type="ECO:0000256" key="5">
    <source>
        <dbReference type="ARBA" id="ARBA00022927"/>
    </source>
</evidence>
<dbReference type="Gene3D" id="1.20.5.1030">
    <property type="entry name" value="Preprotein translocase secy subunit"/>
    <property type="match status" value="1"/>
</dbReference>
<dbReference type="AlphaFoldDB" id="A0A7W7AK82"/>
<dbReference type="InterPro" id="IPR038379">
    <property type="entry name" value="SecE_sf"/>
</dbReference>
<dbReference type="Pfam" id="PF00584">
    <property type="entry name" value="SecE"/>
    <property type="match status" value="1"/>
</dbReference>
<comment type="caution">
    <text evidence="10">The sequence shown here is derived from an EMBL/GenBank/DDBJ whole genome shotgun (WGS) entry which is preliminary data.</text>
</comment>
<dbReference type="GO" id="GO:0008320">
    <property type="term" value="F:protein transmembrane transporter activity"/>
    <property type="evidence" value="ECO:0007669"/>
    <property type="project" value="UniProtKB-UniRule"/>
</dbReference>
<dbReference type="InterPro" id="IPR001901">
    <property type="entry name" value="Translocase_SecE/Sec61-g"/>
</dbReference>
<dbReference type="InterPro" id="IPR005807">
    <property type="entry name" value="SecE_bac"/>
</dbReference>
<evidence type="ECO:0000256" key="7">
    <source>
        <dbReference type="ARBA" id="ARBA00023010"/>
    </source>
</evidence>
<accession>A0A7W7AK82</accession>
<name>A0A7W7AK82_9SPHN</name>
<evidence type="ECO:0000256" key="1">
    <source>
        <dbReference type="ARBA" id="ARBA00004370"/>
    </source>
</evidence>
<organism evidence="10 11">
    <name type="scientific">Sphingomonas abaci</name>
    <dbReference type="NCBI Taxonomy" id="237611"/>
    <lineage>
        <taxon>Bacteria</taxon>
        <taxon>Pseudomonadati</taxon>
        <taxon>Pseudomonadota</taxon>
        <taxon>Alphaproteobacteria</taxon>
        <taxon>Sphingomonadales</taxon>
        <taxon>Sphingomonadaceae</taxon>
        <taxon>Sphingomonas</taxon>
    </lineage>
</organism>
<evidence type="ECO:0000313" key="11">
    <source>
        <dbReference type="Proteomes" id="UP000574769"/>
    </source>
</evidence>
<dbReference type="RefSeq" id="WP_125994628.1">
    <property type="nucleotide sequence ID" value="NZ_JACHNY010000005.1"/>
</dbReference>
<keyword evidence="5 9" id="KW-0653">Protein transport</keyword>
<keyword evidence="7 9" id="KW-0811">Translocation</keyword>
<keyword evidence="8 9" id="KW-0472">Membrane</keyword>
<comment type="function">
    <text evidence="9">Essential subunit of the Sec protein translocation channel SecYEG. Clamps together the 2 halves of SecY. May contact the channel plug during translocation.</text>
</comment>
<keyword evidence="2 9" id="KW-0813">Transport</keyword>
<sequence>MAKTTPVEFINQVKVETKKVSWPSWKETWMTGLMVVIMTTILALFFLGVDSFFNAVVTALLKLAQ</sequence>
<protein>
    <recommendedName>
        <fullName evidence="9">Protein translocase subunit SecE</fullName>
    </recommendedName>
</protein>
<dbReference type="PANTHER" id="PTHR33910">
    <property type="entry name" value="PROTEIN TRANSLOCASE SUBUNIT SECE"/>
    <property type="match status" value="1"/>
</dbReference>
<keyword evidence="3 9" id="KW-1003">Cell membrane</keyword>
<dbReference type="GO" id="GO:0043952">
    <property type="term" value="P:protein transport by the Sec complex"/>
    <property type="evidence" value="ECO:0007669"/>
    <property type="project" value="UniProtKB-UniRule"/>
</dbReference>
<dbReference type="PANTHER" id="PTHR33910:SF1">
    <property type="entry name" value="PROTEIN TRANSLOCASE SUBUNIT SECE"/>
    <property type="match status" value="1"/>
</dbReference>
<keyword evidence="6 9" id="KW-1133">Transmembrane helix</keyword>
<gene>
    <name evidence="9" type="primary">secE</name>
    <name evidence="10" type="ORF">GGQ96_002706</name>
</gene>
<evidence type="ECO:0000256" key="2">
    <source>
        <dbReference type="ARBA" id="ARBA00022448"/>
    </source>
</evidence>
<evidence type="ECO:0000256" key="8">
    <source>
        <dbReference type="ARBA" id="ARBA00023136"/>
    </source>
</evidence>
<dbReference type="HAMAP" id="MF_00422">
    <property type="entry name" value="SecE"/>
    <property type="match status" value="1"/>
</dbReference>
<evidence type="ECO:0000256" key="3">
    <source>
        <dbReference type="ARBA" id="ARBA00022475"/>
    </source>
</evidence>
<proteinExistence type="inferred from homology"/>
<evidence type="ECO:0000313" key="10">
    <source>
        <dbReference type="EMBL" id="MBB4618563.1"/>
    </source>
</evidence>
<reference evidence="10 11" key="1">
    <citation type="submission" date="2020-08" db="EMBL/GenBank/DDBJ databases">
        <title>Genomic Encyclopedia of Type Strains, Phase IV (KMG-IV): sequencing the most valuable type-strain genomes for metagenomic binning, comparative biology and taxonomic classification.</title>
        <authorList>
            <person name="Goeker M."/>
        </authorList>
    </citation>
    <scope>NUCLEOTIDE SEQUENCE [LARGE SCALE GENOMIC DNA]</scope>
    <source>
        <strain evidence="10 11">DSM 15867</strain>
    </source>
</reference>
<evidence type="ECO:0000256" key="9">
    <source>
        <dbReference type="HAMAP-Rule" id="MF_00422"/>
    </source>
</evidence>
<feature type="transmembrane region" description="Helical" evidence="9">
    <location>
        <begin position="33"/>
        <end position="61"/>
    </location>
</feature>
<evidence type="ECO:0000256" key="4">
    <source>
        <dbReference type="ARBA" id="ARBA00022692"/>
    </source>
</evidence>
<dbReference type="PROSITE" id="PS01067">
    <property type="entry name" value="SECE_SEC61G"/>
    <property type="match status" value="1"/>
</dbReference>
<keyword evidence="4 9" id="KW-0812">Transmembrane</keyword>